<evidence type="ECO:0000313" key="3">
    <source>
        <dbReference type="Proteomes" id="UP000813385"/>
    </source>
</evidence>
<dbReference type="AlphaFoldDB" id="A0A8K0X0Z1"/>
<dbReference type="OrthoDB" id="5343383at2759"/>
<dbReference type="Proteomes" id="UP000813385">
    <property type="component" value="Unassembled WGS sequence"/>
</dbReference>
<feature type="domain" description="F-box" evidence="1">
    <location>
        <begin position="35"/>
        <end position="83"/>
    </location>
</feature>
<accession>A0A8K0X0Z1</accession>
<name>A0A8K0X0Z1_9PEZI</name>
<reference evidence="2" key="1">
    <citation type="journal article" date="2021" name="Nat. Commun.">
        <title>Genetic determinants of endophytism in the Arabidopsis root mycobiome.</title>
        <authorList>
            <person name="Mesny F."/>
            <person name="Miyauchi S."/>
            <person name="Thiergart T."/>
            <person name="Pickel B."/>
            <person name="Atanasova L."/>
            <person name="Karlsson M."/>
            <person name="Huettel B."/>
            <person name="Barry K.W."/>
            <person name="Haridas S."/>
            <person name="Chen C."/>
            <person name="Bauer D."/>
            <person name="Andreopoulos W."/>
            <person name="Pangilinan J."/>
            <person name="LaButti K."/>
            <person name="Riley R."/>
            <person name="Lipzen A."/>
            <person name="Clum A."/>
            <person name="Drula E."/>
            <person name="Henrissat B."/>
            <person name="Kohler A."/>
            <person name="Grigoriev I.V."/>
            <person name="Martin F.M."/>
            <person name="Hacquard S."/>
        </authorList>
    </citation>
    <scope>NUCLEOTIDE SEQUENCE</scope>
    <source>
        <strain evidence="2">MPI-CAGE-AT-0016</strain>
    </source>
</reference>
<organism evidence="2 3">
    <name type="scientific">Plectosphaerella cucumerina</name>
    <dbReference type="NCBI Taxonomy" id="40658"/>
    <lineage>
        <taxon>Eukaryota</taxon>
        <taxon>Fungi</taxon>
        <taxon>Dikarya</taxon>
        <taxon>Ascomycota</taxon>
        <taxon>Pezizomycotina</taxon>
        <taxon>Sordariomycetes</taxon>
        <taxon>Hypocreomycetidae</taxon>
        <taxon>Glomerellales</taxon>
        <taxon>Plectosphaerellaceae</taxon>
        <taxon>Plectosphaerella</taxon>
    </lineage>
</organism>
<evidence type="ECO:0000313" key="2">
    <source>
        <dbReference type="EMBL" id="KAH7350106.1"/>
    </source>
</evidence>
<sequence length="372" mass="43027">MANSRPSSPESDSGSPHRCPNCCPDMDFPAPIRWTVHLLDMPPELQSEIYLHLPNLATVVSLRLTCRQLNDVYKPIDKEVKSLLRDRLVEPFGEYYDLLQRLKLPDDSVLHPPPGGWPFFTRENLGFDKTDFAIDVLRHLPYVGGGPSYEMNIGYKSQSIGYHCSEDSSPADPTKPLPTYYLEWPEMSMEEDRLDTSLDEKKITGIRHIVVIALGHESGGITLVLDTFAGIVFEEEVRGDPRSRHSPRKYCDRRMARLEKLDEIFYPSEETWELNEWWVDESDDSDDGYEYDESYVPKPVKKHDHAAMEADGEPVPEDIGDEGDKFFWIAYLYHKFGWPGKDYKKHECMQAIDEFLGRWQEAEDNLWDEQNS</sequence>
<gene>
    <name evidence="2" type="ORF">B0T11DRAFT_290566</name>
</gene>
<dbReference type="InterPro" id="IPR001810">
    <property type="entry name" value="F-box_dom"/>
</dbReference>
<evidence type="ECO:0000259" key="1">
    <source>
        <dbReference type="PROSITE" id="PS50181"/>
    </source>
</evidence>
<dbReference type="PROSITE" id="PS50181">
    <property type="entry name" value="FBOX"/>
    <property type="match status" value="1"/>
</dbReference>
<comment type="caution">
    <text evidence="2">The sequence shown here is derived from an EMBL/GenBank/DDBJ whole genome shotgun (WGS) entry which is preliminary data.</text>
</comment>
<proteinExistence type="predicted"/>
<dbReference type="EMBL" id="JAGPXD010000006">
    <property type="protein sequence ID" value="KAH7350106.1"/>
    <property type="molecule type" value="Genomic_DNA"/>
</dbReference>
<protein>
    <recommendedName>
        <fullName evidence="1">F-box domain-containing protein</fullName>
    </recommendedName>
</protein>
<keyword evidence="3" id="KW-1185">Reference proteome</keyword>